<dbReference type="InterPro" id="IPR006311">
    <property type="entry name" value="TAT_signal"/>
</dbReference>
<reference evidence="5" key="1">
    <citation type="journal article" date="2019" name="Int. J. Syst. Evol. Microbiol.">
        <title>The Global Catalogue of Microorganisms (GCM) 10K type strain sequencing project: providing services to taxonomists for standard genome sequencing and annotation.</title>
        <authorList>
            <consortium name="The Broad Institute Genomics Platform"/>
            <consortium name="The Broad Institute Genome Sequencing Center for Infectious Disease"/>
            <person name="Wu L."/>
            <person name="Ma J."/>
        </authorList>
    </citation>
    <scope>NUCLEOTIDE SEQUENCE [LARGE SCALE GENOMIC DNA]</scope>
    <source>
        <strain evidence="5">CCUG 62763</strain>
    </source>
</reference>
<evidence type="ECO:0000259" key="3">
    <source>
        <dbReference type="SMART" id="SM00062"/>
    </source>
</evidence>
<feature type="chain" id="PRO_5045731399" evidence="2">
    <location>
        <begin position="32"/>
        <end position="301"/>
    </location>
</feature>
<dbReference type="PANTHER" id="PTHR35936">
    <property type="entry name" value="MEMBRANE-BOUND LYTIC MUREIN TRANSGLYCOSYLASE F"/>
    <property type="match status" value="1"/>
</dbReference>
<dbReference type="PANTHER" id="PTHR35936:SF17">
    <property type="entry name" value="ARGININE-BINDING EXTRACELLULAR PROTEIN ARTP"/>
    <property type="match status" value="1"/>
</dbReference>
<dbReference type="PROSITE" id="PS51318">
    <property type="entry name" value="TAT"/>
    <property type="match status" value="1"/>
</dbReference>
<feature type="signal peptide" evidence="2">
    <location>
        <begin position="1"/>
        <end position="31"/>
    </location>
</feature>
<name>A0ABV9LKY9_9ACTN</name>
<dbReference type="EMBL" id="JBHSGR010000017">
    <property type="protein sequence ID" value="MFC4694794.1"/>
    <property type="molecule type" value="Genomic_DNA"/>
</dbReference>
<evidence type="ECO:0000313" key="5">
    <source>
        <dbReference type="Proteomes" id="UP001596025"/>
    </source>
</evidence>
<dbReference type="PROSITE" id="PS51257">
    <property type="entry name" value="PROKAR_LIPOPROTEIN"/>
    <property type="match status" value="1"/>
</dbReference>
<protein>
    <submittedName>
        <fullName evidence="4">ABC transporter substrate-binding protein</fullName>
    </submittedName>
</protein>
<gene>
    <name evidence="4" type="ORF">ACFO3M_15460</name>
</gene>
<evidence type="ECO:0000313" key="4">
    <source>
        <dbReference type="EMBL" id="MFC4694794.1"/>
    </source>
</evidence>
<dbReference type="Gene3D" id="3.40.190.10">
    <property type="entry name" value="Periplasmic binding protein-like II"/>
    <property type="match status" value="2"/>
</dbReference>
<dbReference type="SMART" id="SM00062">
    <property type="entry name" value="PBPb"/>
    <property type="match status" value="1"/>
</dbReference>
<dbReference type="RefSeq" id="WP_387990487.1">
    <property type="nucleotide sequence ID" value="NZ_JBHSGR010000017.1"/>
</dbReference>
<dbReference type="Pfam" id="PF00497">
    <property type="entry name" value="SBP_bac_3"/>
    <property type="match status" value="1"/>
</dbReference>
<organism evidence="4 5">
    <name type="scientific">Geodermatophilus arenarius</name>
    <dbReference type="NCBI Taxonomy" id="1137990"/>
    <lineage>
        <taxon>Bacteria</taxon>
        <taxon>Bacillati</taxon>
        <taxon>Actinomycetota</taxon>
        <taxon>Actinomycetes</taxon>
        <taxon>Geodermatophilales</taxon>
        <taxon>Geodermatophilaceae</taxon>
        <taxon>Geodermatophilus</taxon>
    </lineage>
</organism>
<dbReference type="Proteomes" id="UP001596025">
    <property type="component" value="Unassembled WGS sequence"/>
</dbReference>
<keyword evidence="1 2" id="KW-0732">Signal</keyword>
<proteinExistence type="predicted"/>
<evidence type="ECO:0000256" key="2">
    <source>
        <dbReference type="SAM" id="SignalP"/>
    </source>
</evidence>
<comment type="caution">
    <text evidence="4">The sequence shown here is derived from an EMBL/GenBank/DDBJ whole genome shotgun (WGS) entry which is preliminary data.</text>
</comment>
<evidence type="ECO:0000256" key="1">
    <source>
        <dbReference type="ARBA" id="ARBA00022729"/>
    </source>
</evidence>
<keyword evidence="5" id="KW-1185">Reference proteome</keyword>
<sequence>MTRTRRAVAGTAVLAAALVAAGCGAAAPETAAGPAAAVAVDEELHAALPADVRAAGVLTVANDPSYPPASSFGPDGRTIVGFEPDLGATLGDLLGVEVRFEAAPFDTLLDDLAADRFDLVMSAVTDTAEREQQADFVNYFRAGSSIVVARGNPLGIHELAGLCGRSVAVEAGTVQVGLLERAQASCAQRIDLHELPTNDDALLELRTGRADAVVADYPPAVHVTTDPRTQNSYQLVSDTQYEPGLYGIAVAPDRTGLRDVLTEALQRLVDDGVYQELLDRWEVGHGAVDAITVNGALPAGS</sequence>
<dbReference type="InterPro" id="IPR001638">
    <property type="entry name" value="Solute-binding_3/MltF_N"/>
</dbReference>
<dbReference type="SUPFAM" id="SSF53850">
    <property type="entry name" value="Periplasmic binding protein-like II"/>
    <property type="match status" value="1"/>
</dbReference>
<accession>A0ABV9LKY9</accession>
<feature type="domain" description="Solute-binding protein family 3/N-terminal" evidence="3">
    <location>
        <begin position="57"/>
        <end position="285"/>
    </location>
</feature>
<dbReference type="CDD" id="cd01004">
    <property type="entry name" value="PBP2_MidA_like"/>
    <property type="match status" value="1"/>
</dbReference>